<dbReference type="EMBL" id="JDVG02000334">
    <property type="protein sequence ID" value="KFB72797.1"/>
    <property type="molecule type" value="Genomic_DNA"/>
</dbReference>
<feature type="transmembrane region" description="Helical" evidence="1">
    <location>
        <begin position="203"/>
        <end position="222"/>
    </location>
</feature>
<accession>A0A080LVS6</accession>
<organism evidence="2 3">
    <name type="scientific">Candidatus Accumulibacter phosphatis</name>
    <dbReference type="NCBI Taxonomy" id="327160"/>
    <lineage>
        <taxon>Bacteria</taxon>
        <taxon>Pseudomonadati</taxon>
        <taxon>Pseudomonadota</taxon>
        <taxon>Betaproteobacteria</taxon>
        <taxon>Candidatus Accumulibacter</taxon>
    </lineage>
</organism>
<keyword evidence="1" id="KW-1133">Transmembrane helix</keyword>
<protein>
    <submittedName>
        <fullName evidence="2">Uncharacterized protein</fullName>
    </submittedName>
</protein>
<dbReference type="AlphaFoldDB" id="A0A080LVS6"/>
<dbReference type="Proteomes" id="UP000020077">
    <property type="component" value="Unassembled WGS sequence"/>
</dbReference>
<keyword evidence="1" id="KW-0472">Membrane</keyword>
<evidence type="ECO:0000313" key="2">
    <source>
        <dbReference type="EMBL" id="KFB72797.1"/>
    </source>
</evidence>
<evidence type="ECO:0000313" key="3">
    <source>
        <dbReference type="Proteomes" id="UP000020077"/>
    </source>
</evidence>
<evidence type="ECO:0000256" key="1">
    <source>
        <dbReference type="SAM" id="Phobius"/>
    </source>
</evidence>
<sequence length="223" mass="24840">MQAAIGVLLGNRDHQSQIGFGHFPFGAACLGFTGRHLLVDVLQFAQRNADTVLQSKQFPLLFLDVRRVAREDRAIGLAGRSDLGIHPVDVEFVAGEDLDEMRPRHAHRVDTDPLDLALAGTRLIDHRADRVAQTLNRFRSKANAHHLFRDLLLEPEVGFVLGTFPGQNAMCLCVVQSDQFKACKPFRLEFEQRGGSSSALDRLAAFFLVFLIVLSHLLGQLFE</sequence>
<name>A0A080LVS6_9PROT</name>
<proteinExistence type="predicted"/>
<gene>
    <name evidence="2" type="ORF">AW09_001986</name>
</gene>
<comment type="caution">
    <text evidence="2">The sequence shown here is derived from an EMBL/GenBank/DDBJ whole genome shotgun (WGS) entry which is preliminary data.</text>
</comment>
<keyword evidence="1" id="KW-0812">Transmembrane</keyword>
<reference evidence="2 3" key="1">
    <citation type="submission" date="2014-02" db="EMBL/GenBank/DDBJ databases">
        <title>Expanding our view of genomic diversity in Candidatus Accumulibacter clades.</title>
        <authorList>
            <person name="Skennerton C.T."/>
            <person name="Barr J.J."/>
            <person name="Slater F.R."/>
            <person name="Bond P.L."/>
            <person name="Tyson G.W."/>
        </authorList>
    </citation>
    <scope>NUCLEOTIDE SEQUENCE [LARGE SCALE GENOMIC DNA]</scope>
    <source>
        <strain evidence="3">BA-91</strain>
    </source>
</reference>